<comment type="subcellular location">
    <subcellularLocation>
        <location evidence="2">Chromosome</location>
    </subcellularLocation>
    <subcellularLocation>
        <location evidence="3">Cytoplasm</location>
    </subcellularLocation>
    <subcellularLocation>
        <location evidence="1">Nucleus</location>
    </subcellularLocation>
</comment>
<keyword evidence="4" id="KW-0158">Chromosome</keyword>
<dbReference type="EMBL" id="FZQP02003333">
    <property type="protein sequence ID" value="VVC97893.1"/>
    <property type="molecule type" value="Genomic_DNA"/>
</dbReference>
<dbReference type="Pfam" id="PF20920">
    <property type="entry name" value="DAXX_hist_bd"/>
    <property type="match status" value="1"/>
</dbReference>
<evidence type="ECO:0000256" key="10">
    <source>
        <dbReference type="SAM" id="Coils"/>
    </source>
</evidence>
<keyword evidence="6" id="KW-0053">Apoptosis</keyword>
<dbReference type="InterPro" id="IPR046378">
    <property type="entry name" value="DAXX_histone-bd"/>
</dbReference>
<evidence type="ECO:0000313" key="12">
    <source>
        <dbReference type="EMBL" id="VVC97893.1"/>
    </source>
</evidence>
<evidence type="ECO:0000256" key="8">
    <source>
        <dbReference type="ARBA" id="ARBA00023186"/>
    </source>
</evidence>
<dbReference type="GO" id="GO:0005634">
    <property type="term" value="C:nucleus"/>
    <property type="evidence" value="ECO:0007669"/>
    <property type="project" value="UniProtKB-SubCell"/>
</dbReference>
<evidence type="ECO:0000256" key="6">
    <source>
        <dbReference type="ARBA" id="ARBA00022703"/>
    </source>
</evidence>
<dbReference type="Proteomes" id="UP000324832">
    <property type="component" value="Unassembled WGS sequence"/>
</dbReference>
<dbReference type="GO" id="GO:0006355">
    <property type="term" value="P:regulation of DNA-templated transcription"/>
    <property type="evidence" value="ECO:0007669"/>
    <property type="project" value="UniProtKB-ARBA"/>
</dbReference>
<evidence type="ECO:0000259" key="11">
    <source>
        <dbReference type="Pfam" id="PF20920"/>
    </source>
</evidence>
<keyword evidence="9" id="KW-0539">Nucleus</keyword>
<organism evidence="12 13">
    <name type="scientific">Leptidea sinapis</name>
    <dbReference type="NCBI Taxonomy" id="189913"/>
    <lineage>
        <taxon>Eukaryota</taxon>
        <taxon>Metazoa</taxon>
        <taxon>Ecdysozoa</taxon>
        <taxon>Arthropoda</taxon>
        <taxon>Hexapoda</taxon>
        <taxon>Insecta</taxon>
        <taxon>Pterygota</taxon>
        <taxon>Neoptera</taxon>
        <taxon>Endopterygota</taxon>
        <taxon>Lepidoptera</taxon>
        <taxon>Glossata</taxon>
        <taxon>Ditrysia</taxon>
        <taxon>Papilionoidea</taxon>
        <taxon>Pieridae</taxon>
        <taxon>Dismorphiinae</taxon>
        <taxon>Leptidea</taxon>
    </lineage>
</organism>
<evidence type="ECO:0000256" key="1">
    <source>
        <dbReference type="ARBA" id="ARBA00004123"/>
    </source>
</evidence>
<protein>
    <recommendedName>
        <fullName evidence="11">Daxx histone-binding domain-containing protein</fullName>
    </recommendedName>
</protein>
<dbReference type="GO" id="GO:0042393">
    <property type="term" value="F:histone binding"/>
    <property type="evidence" value="ECO:0007669"/>
    <property type="project" value="InterPro"/>
</dbReference>
<evidence type="ECO:0000256" key="7">
    <source>
        <dbReference type="ARBA" id="ARBA00023054"/>
    </source>
</evidence>
<feature type="coiled-coil region" evidence="10">
    <location>
        <begin position="156"/>
        <end position="190"/>
    </location>
</feature>
<accession>A0A5E4QJV5</accession>
<dbReference type="AlphaFoldDB" id="A0A5E4QJV5"/>
<dbReference type="GO" id="GO:0005694">
    <property type="term" value="C:chromosome"/>
    <property type="evidence" value="ECO:0007669"/>
    <property type="project" value="UniProtKB-SubCell"/>
</dbReference>
<evidence type="ECO:0000256" key="3">
    <source>
        <dbReference type="ARBA" id="ARBA00004496"/>
    </source>
</evidence>
<keyword evidence="8" id="KW-0143">Chaperone</keyword>
<dbReference type="InterPro" id="IPR038298">
    <property type="entry name" value="Daxx_N_sf"/>
</dbReference>
<dbReference type="InterPro" id="IPR046426">
    <property type="entry name" value="DAXX_histone-bd_sf"/>
</dbReference>
<gene>
    <name evidence="12" type="ORF">LSINAPIS_LOCUS9078</name>
</gene>
<dbReference type="Gene3D" id="1.20.58.2170">
    <property type="match status" value="1"/>
</dbReference>
<name>A0A5E4QJV5_9NEOP</name>
<reference evidence="12 13" key="1">
    <citation type="submission" date="2017-07" db="EMBL/GenBank/DDBJ databases">
        <authorList>
            <person name="Talla V."/>
            <person name="Backstrom N."/>
        </authorList>
    </citation>
    <scope>NUCLEOTIDE SEQUENCE [LARGE SCALE GENOMIC DNA]</scope>
</reference>
<evidence type="ECO:0000256" key="4">
    <source>
        <dbReference type="ARBA" id="ARBA00022454"/>
    </source>
</evidence>
<dbReference type="GO" id="GO:0006915">
    <property type="term" value="P:apoptotic process"/>
    <property type="evidence" value="ECO:0007669"/>
    <property type="project" value="UniProtKB-KW"/>
</dbReference>
<keyword evidence="5" id="KW-0963">Cytoplasm</keyword>
<feature type="domain" description="Daxx histone-binding" evidence="11">
    <location>
        <begin position="270"/>
        <end position="352"/>
    </location>
</feature>
<proteinExistence type="predicted"/>
<evidence type="ECO:0000256" key="2">
    <source>
        <dbReference type="ARBA" id="ARBA00004286"/>
    </source>
</evidence>
<keyword evidence="7 10" id="KW-0175">Coiled coil</keyword>
<sequence length="476" mass="54632">MKVLYKSLLKPYQRATDEYKTSNKFQNAINHAETLIKTEPLRKYSHIKYLCEELWGAKAKKRANLVTLDKAGKRKGEFFGERGKRKIPCVINSNDSNIINLDEIEDTIVIREDKENEDQNQDQAATNLLEVNYSVAIPEEIINESEILAHQKLLRETQIKERIKLYETEISKLKLKIDKLEEQEVKLHDTSSAYIRSEKMKARVVQYYKKLCELTGAEVVKRREVTLKIRDGKCASTVKVLEDFLNSNIGDDGYPPFPNFNDVLKCVVLANDKYNLGWDHLKIGNEAKGLFIQCGRTLQALRQKREWIDLISRVKEDIDDPADRDADLSAKLEANRKLGIKNESELLERYAKMENQVHSSKMVEPGTLYDIEMKEHSSSSDEFFDNHNNTEKNKANNQLDLDRASEVIAESELKIKNEIKLEQSDIIEKLEALGDDFTTSVFDIEDPFLVVEISSDTDDDDDVNVIENSSKSTDGS</sequence>
<keyword evidence="13" id="KW-1185">Reference proteome</keyword>
<evidence type="ECO:0000313" key="13">
    <source>
        <dbReference type="Proteomes" id="UP000324832"/>
    </source>
</evidence>
<evidence type="ECO:0000256" key="9">
    <source>
        <dbReference type="ARBA" id="ARBA00023242"/>
    </source>
</evidence>
<evidence type="ECO:0000256" key="5">
    <source>
        <dbReference type="ARBA" id="ARBA00022490"/>
    </source>
</evidence>
<dbReference type="GO" id="GO:0005737">
    <property type="term" value="C:cytoplasm"/>
    <property type="evidence" value="ECO:0007669"/>
    <property type="project" value="UniProtKB-SubCell"/>
</dbReference>
<dbReference type="Gene3D" id="1.10.8.810">
    <property type="entry name" value="Daxx helical bundle domain"/>
    <property type="match status" value="1"/>
</dbReference>